<reference evidence="2" key="1">
    <citation type="journal article" date="2019" name="Int. J. Syst. Evol. Microbiol.">
        <title>The Global Catalogue of Microorganisms (GCM) 10K type strain sequencing project: providing services to taxonomists for standard genome sequencing and annotation.</title>
        <authorList>
            <consortium name="The Broad Institute Genomics Platform"/>
            <consortium name="The Broad Institute Genome Sequencing Center for Infectious Disease"/>
            <person name="Wu L."/>
            <person name="Ma J."/>
        </authorList>
    </citation>
    <scope>NUCLEOTIDE SEQUENCE [LARGE SCALE GENOMIC DNA]</scope>
    <source>
        <strain evidence="2">CCUG 62974</strain>
    </source>
</reference>
<evidence type="ECO:0008006" key="3">
    <source>
        <dbReference type="Google" id="ProtNLM"/>
    </source>
</evidence>
<name>A0ABW3DSI1_9ACTN</name>
<gene>
    <name evidence="1" type="ORF">ACFQ08_14490</name>
</gene>
<accession>A0ABW3DSI1</accession>
<evidence type="ECO:0000313" key="2">
    <source>
        <dbReference type="Proteomes" id="UP001597024"/>
    </source>
</evidence>
<keyword evidence="2" id="KW-1185">Reference proteome</keyword>
<proteinExistence type="predicted"/>
<dbReference type="Proteomes" id="UP001597024">
    <property type="component" value="Unassembled WGS sequence"/>
</dbReference>
<comment type="caution">
    <text evidence="1">The sequence shown here is derived from an EMBL/GenBank/DDBJ whole genome shotgun (WGS) entry which is preliminary data.</text>
</comment>
<sequence>MPQTVSTIPAVLEALVAAATRALPDVQVVDGQPITASPDILCIGFTGEPGEPAVESTRTREQVTTDPERESYEITCLAAVLRGETDAAAVRVLAYEMVSVLAGELAGDPTLGGVCGRTQITTEALAQEQTTKGAQAVVRFVIAVDAWTY</sequence>
<protein>
    <recommendedName>
        <fullName evidence="3">DUF3168 domain-containing protein</fullName>
    </recommendedName>
</protein>
<organism evidence="1 2">
    <name type="scientific">Streptosporangium algeriense</name>
    <dbReference type="NCBI Taxonomy" id="1682748"/>
    <lineage>
        <taxon>Bacteria</taxon>
        <taxon>Bacillati</taxon>
        <taxon>Actinomycetota</taxon>
        <taxon>Actinomycetes</taxon>
        <taxon>Streptosporangiales</taxon>
        <taxon>Streptosporangiaceae</taxon>
        <taxon>Streptosporangium</taxon>
    </lineage>
</organism>
<dbReference type="EMBL" id="JBHTHX010000430">
    <property type="protein sequence ID" value="MFD0885756.1"/>
    <property type="molecule type" value="Genomic_DNA"/>
</dbReference>
<evidence type="ECO:0000313" key="1">
    <source>
        <dbReference type="EMBL" id="MFD0885756.1"/>
    </source>
</evidence>